<evidence type="ECO:0000259" key="1">
    <source>
        <dbReference type="PROSITE" id="PS51087"/>
    </source>
</evidence>
<keyword evidence="4" id="KW-1185">Reference proteome</keyword>
<name>A0A024G946_9STRA</name>
<dbReference type="Pfam" id="PF22998">
    <property type="entry name" value="GNAT_LYC1-like"/>
    <property type="match status" value="1"/>
</dbReference>
<dbReference type="InterPro" id="IPR036457">
    <property type="entry name" value="PPM-type-like_dom_sf"/>
</dbReference>
<dbReference type="SMART" id="SM00331">
    <property type="entry name" value="PP2C_SIG"/>
    <property type="match status" value="1"/>
</dbReference>
<dbReference type="InterPro" id="IPR036767">
    <property type="entry name" value="ApaG_sf"/>
</dbReference>
<dbReference type="PANTHER" id="PTHR34815">
    <property type="entry name" value="LYSINE ACETYLTRANSFERASE"/>
    <property type="match status" value="1"/>
</dbReference>
<dbReference type="Gene3D" id="3.60.40.10">
    <property type="entry name" value="PPM-type phosphatase domain"/>
    <property type="match status" value="1"/>
</dbReference>
<accession>A0A024G946</accession>
<dbReference type="PANTHER" id="PTHR34815:SF2">
    <property type="entry name" value="N-ACETYLTRANSFERASE DOMAIN-CONTAINING PROTEIN"/>
    <property type="match status" value="1"/>
</dbReference>
<dbReference type="OrthoDB" id="60843at2759"/>
<dbReference type="SUPFAM" id="SSF55729">
    <property type="entry name" value="Acyl-CoA N-acyltransferases (Nat)"/>
    <property type="match status" value="1"/>
</dbReference>
<dbReference type="SUPFAM" id="SSF81606">
    <property type="entry name" value="PP2C-like"/>
    <property type="match status" value="1"/>
</dbReference>
<evidence type="ECO:0000259" key="2">
    <source>
        <dbReference type="PROSITE" id="PS51746"/>
    </source>
</evidence>
<dbReference type="InterPro" id="IPR001932">
    <property type="entry name" value="PPM-type_phosphatase-like_dom"/>
</dbReference>
<dbReference type="Gene3D" id="2.60.40.1470">
    <property type="entry name" value="ApaG domain"/>
    <property type="match status" value="1"/>
</dbReference>
<evidence type="ECO:0000313" key="4">
    <source>
        <dbReference type="Proteomes" id="UP000053237"/>
    </source>
</evidence>
<dbReference type="Gene3D" id="3.40.630.30">
    <property type="match status" value="1"/>
</dbReference>
<dbReference type="STRING" id="65357.A0A024G946"/>
<dbReference type="SMART" id="SM00332">
    <property type="entry name" value="PP2Cc"/>
    <property type="match status" value="1"/>
</dbReference>
<feature type="domain" description="PPM-type phosphatase" evidence="2">
    <location>
        <begin position="95"/>
        <end position="347"/>
    </location>
</feature>
<dbReference type="PROSITE" id="PS51087">
    <property type="entry name" value="APAG"/>
    <property type="match status" value="1"/>
</dbReference>
<comment type="caution">
    <text evidence="3">The sequence shown here is derived from an EMBL/GenBank/DDBJ whole genome shotgun (WGS) entry which is preliminary data.</text>
</comment>
<dbReference type="Proteomes" id="UP000053237">
    <property type="component" value="Unassembled WGS sequence"/>
</dbReference>
<sequence length="1001" mass="113593">MHRTIRLTKVATCSVSKSLPYHKQQTVLFRKRFLHTSSKRDTSEASSYSFLSPRSWIRGFHQWNDSSEITGNENTKIPEFVFRARVACQGKNKKASAKDCVKKMAVDPSNCGEDSYFAADTFIGVADGVGGWNENGVDPGQVSRSLMRNANDFIQKRGQSPFQTLQYAFQQMLNDPTVEAGSTTACILQISSVHSKTSDKAVPVLAYANLGDSGFVVIRDGSIVFQSEFQYYGRAPYQLAKVPPQFKEYGAIENHPRDAKLGSIELKVGDVIVLATDGVWDNFAADLNAATRSDSPVKAFQKYWHTEVCSLIDIVQNDVENAARGIVDAAIRHNLKPDDITVIVAQVVENTIEGYHESIARTINLMYHTQIYSRDLESNMLKFEQARFVELSSEEAKVQCKINDYQEWGQPFWNQEEYQIKEKIQRSTRFSRDKSIFFGLLANNTEENGSKMNIICHCEVHRFDCMLKSSESQQIRRGYSYHIASVFTLPAYRKCGYATHFLQQVAKVLASRPKAIASALYSDIGSSYYTKLGWKAYPSESAVICLDSMDNPVKSGIDEKNMLFLDKQLDILLREDAERIERQLLDDEALFSQDVFLTIPTFDSIEWQFCIGQYYAESRALHPQSQLACGYRINADAFIVWALDFKEATLYVLRTRMDCEHEQVVQLLYAAIMQANRFKLKYIKIWQPSSRLFTSQIQKHVHITKVTRTESLSSIMFFPKMKDTTLLWLLNEKFSWCLLRDAALFKNTPHFTLRAPLQIEQWGKGDFLNAPRDNRKKRFEDFQGLEDIFASKKKKFHDIEQVDDGSLIANRIYEMIRQGFRQNAHISDTNLIALKLDEAIRALQEVSDQLLLAKCSSVSVTNGIRVEATSQYVDDTSPETPNLYRFTYRITITNNNKECPYQILGRQYTFNSASGQRNVLPRGSPGIVGCTPILYPGQTFQYASGVDIDAPLGSVSGVLHTISKTSQPKRSEEEAFDVLVSPFSLIAPSAIREYHSTTGMV</sequence>
<dbReference type="InterPro" id="IPR055100">
    <property type="entry name" value="GNAT_LYC1-like"/>
</dbReference>
<dbReference type="Pfam" id="PF04379">
    <property type="entry name" value="DUF525"/>
    <property type="match status" value="1"/>
</dbReference>
<dbReference type="EMBL" id="CAIX01000045">
    <property type="protein sequence ID" value="CCI43199.1"/>
    <property type="molecule type" value="Genomic_DNA"/>
</dbReference>
<dbReference type="InterPro" id="IPR016181">
    <property type="entry name" value="Acyl_CoA_acyltransferase"/>
</dbReference>
<dbReference type="PROSITE" id="PS51746">
    <property type="entry name" value="PPM_2"/>
    <property type="match status" value="1"/>
</dbReference>
<evidence type="ECO:0000313" key="3">
    <source>
        <dbReference type="EMBL" id="CCI43199.1"/>
    </source>
</evidence>
<dbReference type="InterPro" id="IPR007474">
    <property type="entry name" value="ApaG_domain"/>
</dbReference>
<protein>
    <submittedName>
        <fullName evidence="3">Uncharacterized protein</fullName>
    </submittedName>
</protein>
<gene>
    <name evidence="3" type="ORF">BN9_039830</name>
</gene>
<feature type="domain" description="ApaG" evidence="1">
    <location>
        <begin position="858"/>
        <end position="992"/>
    </location>
</feature>
<dbReference type="AlphaFoldDB" id="A0A024G946"/>
<reference evidence="3 4" key="1">
    <citation type="submission" date="2012-05" db="EMBL/GenBank/DDBJ databases">
        <title>Recombination and specialization in a pathogen metapopulation.</title>
        <authorList>
            <person name="Gardiner A."/>
            <person name="Kemen E."/>
            <person name="Schultz-Larsen T."/>
            <person name="MacLean D."/>
            <person name="Van Oosterhout C."/>
            <person name="Jones J.D.G."/>
        </authorList>
    </citation>
    <scope>NUCLEOTIDE SEQUENCE [LARGE SCALE GENOMIC DNA]</scope>
    <source>
        <strain evidence="3 4">Ac Nc2</strain>
    </source>
</reference>
<proteinExistence type="predicted"/>
<organism evidence="3 4">
    <name type="scientific">Albugo candida</name>
    <dbReference type="NCBI Taxonomy" id="65357"/>
    <lineage>
        <taxon>Eukaryota</taxon>
        <taxon>Sar</taxon>
        <taxon>Stramenopiles</taxon>
        <taxon>Oomycota</taxon>
        <taxon>Peronosporomycetes</taxon>
        <taxon>Albuginales</taxon>
        <taxon>Albuginaceae</taxon>
        <taxon>Albugo</taxon>
    </lineage>
</organism>
<dbReference type="SUPFAM" id="SSF110069">
    <property type="entry name" value="ApaG-like"/>
    <property type="match status" value="1"/>
</dbReference>
<dbReference type="InterPro" id="IPR053013">
    <property type="entry name" value="LAT"/>
</dbReference>
<dbReference type="InParanoid" id="A0A024G946"/>